<gene>
    <name evidence="2" type="ordered locus">Maqu_4247</name>
</gene>
<dbReference type="EMBL" id="CP000515">
    <property type="protein sequence ID" value="ABM21098.1"/>
    <property type="molecule type" value="Genomic_DNA"/>
</dbReference>
<organism evidence="2 3">
    <name type="scientific">Marinobacter nauticus (strain ATCC 700491 / DSM 11845 / VT8)</name>
    <name type="common">Marinobacter aquaeolei</name>
    <dbReference type="NCBI Taxonomy" id="351348"/>
    <lineage>
        <taxon>Bacteria</taxon>
        <taxon>Pseudomonadati</taxon>
        <taxon>Pseudomonadota</taxon>
        <taxon>Gammaproteobacteria</taxon>
        <taxon>Pseudomonadales</taxon>
        <taxon>Marinobacteraceae</taxon>
        <taxon>Marinobacter</taxon>
    </lineage>
</organism>
<evidence type="ECO:0000313" key="2">
    <source>
        <dbReference type="EMBL" id="ABM21098.1"/>
    </source>
</evidence>
<dbReference type="RefSeq" id="WP_011783255.1">
    <property type="nucleotide sequence ID" value="NC_008738.1"/>
</dbReference>
<feature type="region of interest" description="Disordered" evidence="1">
    <location>
        <begin position="1"/>
        <end position="20"/>
    </location>
</feature>
<reference evidence="3" key="1">
    <citation type="journal article" date="2011" name="Appl. Environ. Microbiol.">
        <title>Genomic potential of Marinobacter aquaeolei, a biogeochemical 'opportunitroph'.</title>
        <authorList>
            <person name="Singer E."/>
            <person name="Webb E.A."/>
            <person name="Nelson W.C."/>
            <person name="Heidelberg J.F."/>
            <person name="Ivanova N."/>
            <person name="Pati A."/>
            <person name="Edwards K.J."/>
        </authorList>
    </citation>
    <scope>NUCLEOTIDE SEQUENCE [LARGE SCALE GENOMIC DNA]</scope>
    <source>
        <strain evidence="3">ATCC 700491 / DSM 11845 / VT8</strain>
    </source>
</reference>
<dbReference type="OrthoDB" id="6024605at2"/>
<proteinExistence type="predicted"/>
<sequence>MISESQFDEQFKPLAQSQDGDLLTPRYSDALTFASTEGLGESHIWAVTEGDDDDSLYANPGPHAVNVVGYLVTEKPWLTGDEVAVYFEDDSEDLSLSPGV</sequence>
<evidence type="ECO:0000256" key="1">
    <source>
        <dbReference type="SAM" id="MobiDB-lite"/>
    </source>
</evidence>
<keyword evidence="2" id="KW-0614">Plasmid</keyword>
<dbReference type="HOGENOM" id="CLU_2491745_0_0_6"/>
<accession>A1U7X9</accession>
<dbReference type="KEGG" id="maq:Maqu_4247"/>
<dbReference type="AlphaFoldDB" id="A1U7X9"/>
<dbReference type="Proteomes" id="UP000000998">
    <property type="component" value="Plasmid pMAQU01"/>
</dbReference>
<geneLocation type="plasmid" evidence="2 3">
    <name>pMAQU01</name>
</geneLocation>
<name>A1U7X9_MARN8</name>
<protein>
    <submittedName>
        <fullName evidence="2">Uncharacterized protein</fullName>
    </submittedName>
</protein>
<evidence type="ECO:0000313" key="3">
    <source>
        <dbReference type="Proteomes" id="UP000000998"/>
    </source>
</evidence>